<dbReference type="InterPro" id="IPR050536">
    <property type="entry name" value="DtxR_MntR_Metal-Reg"/>
</dbReference>
<dbReference type="Pfam" id="PF01325">
    <property type="entry name" value="Fe_dep_repress"/>
    <property type="match status" value="1"/>
</dbReference>
<dbReference type="InterPro" id="IPR007167">
    <property type="entry name" value="Fe-transptr_FeoA-like"/>
</dbReference>
<dbReference type="InterPro" id="IPR036390">
    <property type="entry name" value="WH_DNA-bd_sf"/>
</dbReference>
<dbReference type="Gene3D" id="2.30.30.90">
    <property type="match status" value="1"/>
</dbReference>
<dbReference type="SUPFAM" id="SSF46785">
    <property type="entry name" value="Winged helix' DNA-binding domain"/>
    <property type="match status" value="1"/>
</dbReference>
<dbReference type="SMART" id="SM00529">
    <property type="entry name" value="HTH_DTXR"/>
    <property type="match status" value="1"/>
</dbReference>
<dbReference type="SUPFAM" id="SSF47979">
    <property type="entry name" value="Iron-dependent repressor protein, dimerization domain"/>
    <property type="match status" value="1"/>
</dbReference>
<keyword evidence="5" id="KW-0805">Transcription regulation</keyword>
<dbReference type="GO" id="GO:0003700">
    <property type="term" value="F:DNA-binding transcription factor activity"/>
    <property type="evidence" value="ECO:0007669"/>
    <property type="project" value="InterPro"/>
</dbReference>
<evidence type="ECO:0000256" key="5">
    <source>
        <dbReference type="ARBA" id="ARBA00023015"/>
    </source>
</evidence>
<dbReference type="PROSITE" id="PS50944">
    <property type="entry name" value="HTH_DTXR"/>
    <property type="match status" value="1"/>
</dbReference>
<reference evidence="9" key="1">
    <citation type="journal article" date="2015" name="Nature">
        <title>Complex archaea that bridge the gap between prokaryotes and eukaryotes.</title>
        <authorList>
            <person name="Spang A."/>
            <person name="Saw J.H."/>
            <person name="Jorgensen S.L."/>
            <person name="Zaremba-Niedzwiedzka K."/>
            <person name="Martijn J."/>
            <person name="Lind A.E."/>
            <person name="van Eijk R."/>
            <person name="Schleper C."/>
            <person name="Guy L."/>
            <person name="Ettema T.J."/>
        </authorList>
    </citation>
    <scope>NUCLEOTIDE SEQUENCE</scope>
</reference>
<evidence type="ECO:0000256" key="4">
    <source>
        <dbReference type="ARBA" id="ARBA00023004"/>
    </source>
</evidence>
<comment type="caution">
    <text evidence="9">The sequence shown here is derived from an EMBL/GenBank/DDBJ whole genome shotgun (WGS) entry which is preliminary data.</text>
</comment>
<comment type="similarity">
    <text evidence="2">Belongs to the DtxR/MntR family.</text>
</comment>
<evidence type="ECO:0000256" key="1">
    <source>
        <dbReference type="ARBA" id="ARBA00004496"/>
    </source>
</evidence>
<dbReference type="Gene3D" id="1.10.60.10">
    <property type="entry name" value="Iron dependent repressor, metal binding and dimerisation domain"/>
    <property type="match status" value="1"/>
</dbReference>
<dbReference type="EMBL" id="LAZR01059391">
    <property type="protein sequence ID" value="KKK67893.1"/>
    <property type="molecule type" value="Genomic_DNA"/>
</dbReference>
<dbReference type="Gene3D" id="1.10.10.10">
    <property type="entry name" value="Winged helix-like DNA-binding domain superfamily/Winged helix DNA-binding domain"/>
    <property type="match status" value="1"/>
</dbReference>
<evidence type="ECO:0000256" key="3">
    <source>
        <dbReference type="ARBA" id="ARBA00011738"/>
    </source>
</evidence>
<dbReference type="PANTHER" id="PTHR33238:SF10">
    <property type="entry name" value="IRON-DEPENDENT REPRESSOR IDER"/>
    <property type="match status" value="1"/>
</dbReference>
<dbReference type="InterPro" id="IPR008988">
    <property type="entry name" value="Transcriptional_repressor_C"/>
</dbReference>
<dbReference type="InterPro" id="IPR038157">
    <property type="entry name" value="FeoA_core_dom"/>
</dbReference>
<comment type="subunit">
    <text evidence="3">Homodimer.</text>
</comment>
<dbReference type="AlphaFoldDB" id="A0A0F8XGA8"/>
<dbReference type="GO" id="GO:0005737">
    <property type="term" value="C:cytoplasm"/>
    <property type="evidence" value="ECO:0007669"/>
    <property type="project" value="UniProtKB-SubCell"/>
</dbReference>
<dbReference type="Pfam" id="PF02742">
    <property type="entry name" value="Fe_dep_repr_C"/>
    <property type="match status" value="1"/>
</dbReference>
<proteinExistence type="inferred from homology"/>
<comment type="subcellular location">
    <subcellularLocation>
        <location evidence="1">Cytoplasm</location>
    </subcellularLocation>
</comment>
<dbReference type="InterPro" id="IPR036388">
    <property type="entry name" value="WH-like_DNA-bd_sf"/>
</dbReference>
<accession>A0A0F8XGA8</accession>
<sequence length="226" mass="25285">MTEQSRLTPRTEEYLETILNLNIEGKTVLAVHLAKRLLVSPPTVAGALRRLKRDGLISANSRKEIELTDIGKQEALKIVRRHRLVERLLTDILEVEWSECHEEACRMEHAISPLVERKLYKRLGQPATCPHGNPIPADKTLLPPKGVPLTTISQGTRIEVTRISEEANYTPELMRFLQRQNILPGKTFQIQKVAPHIGTITLAGESGEISIGVKAAATIWCKPLDD</sequence>
<dbReference type="GO" id="GO:0003677">
    <property type="term" value="F:DNA binding"/>
    <property type="evidence" value="ECO:0007669"/>
    <property type="project" value="UniProtKB-KW"/>
</dbReference>
<dbReference type="InterPro" id="IPR022689">
    <property type="entry name" value="Iron_dep_repressor"/>
</dbReference>
<dbReference type="InterPro" id="IPR001367">
    <property type="entry name" value="Fe_dep_repressor"/>
</dbReference>
<dbReference type="SMART" id="SM00899">
    <property type="entry name" value="FeoA"/>
    <property type="match status" value="1"/>
</dbReference>
<dbReference type="PANTHER" id="PTHR33238">
    <property type="entry name" value="IRON (METAL) DEPENDENT REPRESSOR, DTXR FAMILY"/>
    <property type="match status" value="1"/>
</dbReference>
<organism evidence="9">
    <name type="scientific">marine sediment metagenome</name>
    <dbReference type="NCBI Taxonomy" id="412755"/>
    <lineage>
        <taxon>unclassified sequences</taxon>
        <taxon>metagenomes</taxon>
        <taxon>ecological metagenomes</taxon>
    </lineage>
</organism>
<gene>
    <name evidence="9" type="ORF">LCGC14_2949520</name>
</gene>
<evidence type="ECO:0000256" key="6">
    <source>
        <dbReference type="ARBA" id="ARBA00023125"/>
    </source>
</evidence>
<keyword evidence="4" id="KW-0408">Iron</keyword>
<evidence type="ECO:0000256" key="7">
    <source>
        <dbReference type="ARBA" id="ARBA00023163"/>
    </source>
</evidence>
<dbReference type="InterPro" id="IPR036421">
    <property type="entry name" value="Fe_dep_repressor_sf"/>
</dbReference>
<evidence type="ECO:0000256" key="2">
    <source>
        <dbReference type="ARBA" id="ARBA00007871"/>
    </source>
</evidence>
<keyword evidence="7" id="KW-0804">Transcription</keyword>
<dbReference type="SUPFAM" id="SSF50037">
    <property type="entry name" value="C-terminal domain of transcriptional repressors"/>
    <property type="match status" value="1"/>
</dbReference>
<dbReference type="Pfam" id="PF04023">
    <property type="entry name" value="FeoA"/>
    <property type="match status" value="1"/>
</dbReference>
<evidence type="ECO:0000313" key="9">
    <source>
        <dbReference type="EMBL" id="KKK67893.1"/>
    </source>
</evidence>
<name>A0A0F8XGA8_9ZZZZ</name>
<dbReference type="InterPro" id="IPR022687">
    <property type="entry name" value="HTH_DTXR"/>
</dbReference>
<feature type="domain" description="HTH dtxR-type" evidence="8">
    <location>
        <begin position="7"/>
        <end position="68"/>
    </location>
</feature>
<evidence type="ECO:0000259" key="8">
    <source>
        <dbReference type="PROSITE" id="PS50944"/>
    </source>
</evidence>
<keyword evidence="6" id="KW-0238">DNA-binding</keyword>
<dbReference type="GO" id="GO:0045892">
    <property type="term" value="P:negative regulation of DNA-templated transcription"/>
    <property type="evidence" value="ECO:0007669"/>
    <property type="project" value="TreeGrafter"/>
</dbReference>
<dbReference type="GO" id="GO:0046983">
    <property type="term" value="F:protein dimerization activity"/>
    <property type="evidence" value="ECO:0007669"/>
    <property type="project" value="InterPro"/>
</dbReference>
<protein>
    <recommendedName>
        <fullName evidence="8">HTH dtxR-type domain-containing protein</fullName>
    </recommendedName>
</protein>
<dbReference type="GO" id="GO:0046914">
    <property type="term" value="F:transition metal ion binding"/>
    <property type="evidence" value="ECO:0007669"/>
    <property type="project" value="InterPro"/>
</dbReference>